<dbReference type="EMBL" id="JEMY01000047">
    <property type="protein sequence ID" value="EXI85952.1"/>
    <property type="molecule type" value="Genomic_DNA"/>
</dbReference>
<dbReference type="GO" id="GO:0005737">
    <property type="term" value="C:cytoplasm"/>
    <property type="evidence" value="ECO:0007669"/>
    <property type="project" value="UniProtKB-ARBA"/>
</dbReference>
<evidence type="ECO:0000256" key="4">
    <source>
        <dbReference type="ARBA" id="ARBA00023014"/>
    </source>
</evidence>
<dbReference type="PANTHER" id="PTHR46491">
    <property type="entry name" value="CDGSH IRON SULFUR DOMAIN PROTEIN HOMOLOG"/>
    <property type="match status" value="1"/>
</dbReference>
<dbReference type="GO" id="GO:0046872">
    <property type="term" value="F:metal ion binding"/>
    <property type="evidence" value="ECO:0007669"/>
    <property type="project" value="UniProtKB-KW"/>
</dbReference>
<comment type="caution">
    <text evidence="6">The sequence shown here is derived from an EMBL/GenBank/DDBJ whole genome shotgun (WGS) entry which is preliminary data.</text>
</comment>
<dbReference type="Gene3D" id="3.40.5.90">
    <property type="entry name" value="CDGSH iron-sulfur domain, mitoNEET-type"/>
    <property type="match status" value="2"/>
</dbReference>
<name>A0A011Q9M3_ACCRE</name>
<evidence type="ECO:0000256" key="2">
    <source>
        <dbReference type="ARBA" id="ARBA00022723"/>
    </source>
</evidence>
<gene>
    <name evidence="6" type="ORF">AW11_03284</name>
</gene>
<dbReference type="PANTHER" id="PTHR46491:SF3">
    <property type="entry name" value="CDGSH IRON-SULFUR DOMAIN-CONTAINING PROTEIN 3, MITOCHONDRIAL"/>
    <property type="match status" value="1"/>
</dbReference>
<keyword evidence="1" id="KW-0001">2Fe-2S</keyword>
<sequence>MSDNHPNVAQAAPYPVEVEAGKTYWWCACGNSKQQPFCDGSHKGGPFLPQEYTADAAAKLFFCGCKRSANKPLCDGSHKKL</sequence>
<organism evidence="6 7">
    <name type="scientific">Accumulibacter regalis</name>
    <dbReference type="NCBI Taxonomy" id="522306"/>
    <lineage>
        <taxon>Bacteria</taxon>
        <taxon>Pseudomonadati</taxon>
        <taxon>Pseudomonadota</taxon>
        <taxon>Betaproteobacteria</taxon>
        <taxon>Candidatus Accumulibacter</taxon>
    </lineage>
</organism>
<dbReference type="InterPro" id="IPR018967">
    <property type="entry name" value="FeS-contain_CDGSH-typ"/>
</dbReference>
<accession>A0A011Q9M3</accession>
<dbReference type="PATRIC" id="fig|1454004.3.peg.3389"/>
<dbReference type="SMART" id="SM00704">
    <property type="entry name" value="ZnF_CDGSH"/>
    <property type="match status" value="2"/>
</dbReference>
<evidence type="ECO:0000256" key="3">
    <source>
        <dbReference type="ARBA" id="ARBA00023004"/>
    </source>
</evidence>
<dbReference type="Pfam" id="PF09360">
    <property type="entry name" value="zf-CDGSH"/>
    <property type="match status" value="2"/>
</dbReference>
<dbReference type="eggNOG" id="COG3369">
    <property type="taxonomic scope" value="Bacteria"/>
</dbReference>
<evidence type="ECO:0000256" key="1">
    <source>
        <dbReference type="ARBA" id="ARBA00022714"/>
    </source>
</evidence>
<dbReference type="InterPro" id="IPR042216">
    <property type="entry name" value="MitoNEET_CISD"/>
</dbReference>
<reference evidence="6" key="1">
    <citation type="submission" date="2014-02" db="EMBL/GenBank/DDBJ databases">
        <title>Expanding our view of genomic diversity in Candidatus Accumulibacter clades.</title>
        <authorList>
            <person name="Skennerton C.T."/>
            <person name="Barr J.J."/>
            <person name="Slater F.R."/>
            <person name="Bond P.L."/>
            <person name="Tyson G.W."/>
        </authorList>
    </citation>
    <scope>NUCLEOTIDE SEQUENCE [LARGE SCALE GENOMIC DNA]</scope>
</reference>
<dbReference type="AlphaFoldDB" id="A0A011Q9M3"/>
<dbReference type="STRING" id="1454004.AW11_03284"/>
<evidence type="ECO:0000313" key="6">
    <source>
        <dbReference type="EMBL" id="EXI85952.1"/>
    </source>
</evidence>
<proteinExistence type="predicted"/>
<keyword evidence="4" id="KW-0411">Iron-sulfur</keyword>
<protein>
    <recommendedName>
        <fullName evidence="5">Iron-binding zinc finger CDGSH type domain-containing protein</fullName>
    </recommendedName>
</protein>
<feature type="domain" description="Iron-binding zinc finger CDGSH type" evidence="5">
    <location>
        <begin position="49"/>
        <end position="80"/>
    </location>
</feature>
<dbReference type="InterPro" id="IPR052950">
    <property type="entry name" value="CISD"/>
</dbReference>
<dbReference type="Proteomes" id="UP000022141">
    <property type="component" value="Unassembled WGS sequence"/>
</dbReference>
<keyword evidence="3" id="KW-0408">Iron</keyword>
<dbReference type="GO" id="GO:0051537">
    <property type="term" value="F:2 iron, 2 sulfur cluster binding"/>
    <property type="evidence" value="ECO:0007669"/>
    <property type="project" value="UniProtKB-KW"/>
</dbReference>
<evidence type="ECO:0000313" key="7">
    <source>
        <dbReference type="Proteomes" id="UP000022141"/>
    </source>
</evidence>
<feature type="domain" description="Iron-binding zinc finger CDGSH type" evidence="5">
    <location>
        <begin position="11"/>
        <end position="48"/>
    </location>
</feature>
<keyword evidence="2" id="KW-0479">Metal-binding</keyword>
<evidence type="ECO:0000259" key="5">
    <source>
        <dbReference type="SMART" id="SM00704"/>
    </source>
</evidence>
<keyword evidence="7" id="KW-1185">Reference proteome</keyword>